<dbReference type="SUPFAM" id="SSF56059">
    <property type="entry name" value="Glutathione synthetase ATP-binding domain-like"/>
    <property type="match status" value="1"/>
</dbReference>
<dbReference type="GO" id="GO:0005829">
    <property type="term" value="C:cytosol"/>
    <property type="evidence" value="ECO:0007669"/>
    <property type="project" value="TreeGrafter"/>
</dbReference>
<evidence type="ECO:0000256" key="2">
    <source>
        <dbReference type="ARBA" id="ARBA00022741"/>
    </source>
</evidence>
<dbReference type="Proteomes" id="UP000516320">
    <property type="component" value="Chromosome"/>
</dbReference>
<evidence type="ECO:0000256" key="1">
    <source>
        <dbReference type="ARBA" id="ARBA00022598"/>
    </source>
</evidence>
<dbReference type="Pfam" id="PF02655">
    <property type="entry name" value="ATP-grasp_3"/>
    <property type="match status" value="1"/>
</dbReference>
<dbReference type="EMBL" id="CP046884">
    <property type="protein sequence ID" value="QNQ90014.1"/>
    <property type="molecule type" value="Genomic_DNA"/>
</dbReference>
<dbReference type="PROSITE" id="PS50975">
    <property type="entry name" value="ATP_GRASP"/>
    <property type="match status" value="1"/>
</dbReference>
<evidence type="ECO:0000259" key="5">
    <source>
        <dbReference type="PROSITE" id="PS50975"/>
    </source>
</evidence>
<organism evidence="6 7">
    <name type="scientific">Corynebacterium poyangense</name>
    <dbReference type="NCBI Taxonomy" id="2684405"/>
    <lineage>
        <taxon>Bacteria</taxon>
        <taxon>Bacillati</taxon>
        <taxon>Actinomycetota</taxon>
        <taxon>Actinomycetes</taxon>
        <taxon>Mycobacteriales</taxon>
        <taxon>Corynebacteriaceae</taxon>
        <taxon>Corynebacterium</taxon>
    </lineage>
</organism>
<keyword evidence="7" id="KW-1185">Reference proteome</keyword>
<name>A0A7H0SN89_9CORY</name>
<accession>A0A7H0SN89</accession>
<protein>
    <submittedName>
        <fullName evidence="6">ATP-grasp domain-containing protein</fullName>
    </submittedName>
</protein>
<keyword evidence="3 4" id="KW-0067">ATP-binding</keyword>
<keyword evidence="2 4" id="KW-0547">Nucleotide-binding</keyword>
<gene>
    <name evidence="6" type="ORF">GP475_04670</name>
</gene>
<sequence>MSSMEWGENMVNIEGITLRNHSIGSGSGRYKLALLGAGRANLGLAKCAKRMGIQLSVLTEYRDEKYPCLLYADKIIECDITDINWVLSSLRKYDIDGVVSTCSDTPLLAQAYLVTEKNLIGPSVFTAEACVSKKLLKEKLNDQKVNTPKAFIIDENSTDQDIVNNLQLPVIAKPIVGQGSAGVEILDTVEEISNWRNTHPSEKWVVEEYLDISYEFGAQAFLADGEIIFIEFHNDEVLSKNNPIPVLHSFPFKHTSIMEDARIQAVNAINALKITTGAVNIDFAYSKGEIYVIEITNRAGANGLVESISSRFGIDYNELIIREALGLGVEELWRNRCDPQPAIAVRMLYSNDRKKITRVRVTGETPNSNLTSFLTTMTTVSAPTSSNDYVGQLLVHGDTLEEVEAELQVLLEKVEYE</sequence>
<dbReference type="Gene3D" id="3.30.470.20">
    <property type="entry name" value="ATP-grasp fold, B domain"/>
    <property type="match status" value="1"/>
</dbReference>
<dbReference type="GO" id="GO:0046872">
    <property type="term" value="F:metal ion binding"/>
    <property type="evidence" value="ECO:0007669"/>
    <property type="project" value="InterPro"/>
</dbReference>
<dbReference type="PANTHER" id="PTHR43055">
    <property type="entry name" value="FORMATE-DEPENDENT PHOSPHORIBOSYLGLYCINAMIDE FORMYLTRANSFERASE"/>
    <property type="match status" value="1"/>
</dbReference>
<dbReference type="PANTHER" id="PTHR43055:SF1">
    <property type="entry name" value="FORMATE-DEPENDENT PHOSPHORIBOSYLGLYCINAMIDE FORMYLTRANSFERASE"/>
    <property type="match status" value="1"/>
</dbReference>
<evidence type="ECO:0000313" key="6">
    <source>
        <dbReference type="EMBL" id="QNQ90014.1"/>
    </source>
</evidence>
<dbReference type="GO" id="GO:0005524">
    <property type="term" value="F:ATP binding"/>
    <property type="evidence" value="ECO:0007669"/>
    <property type="project" value="UniProtKB-UniRule"/>
</dbReference>
<keyword evidence="1" id="KW-0436">Ligase</keyword>
<evidence type="ECO:0000256" key="4">
    <source>
        <dbReference type="PROSITE-ProRule" id="PRU00409"/>
    </source>
</evidence>
<dbReference type="InterPro" id="IPR003806">
    <property type="entry name" value="ATP-grasp_PylC-type"/>
</dbReference>
<feature type="domain" description="ATP-grasp" evidence="5">
    <location>
        <begin position="137"/>
        <end position="325"/>
    </location>
</feature>
<evidence type="ECO:0000313" key="7">
    <source>
        <dbReference type="Proteomes" id="UP000516320"/>
    </source>
</evidence>
<proteinExistence type="predicted"/>
<dbReference type="KEGG" id="cpoy:GP475_04670"/>
<dbReference type="GO" id="GO:0016874">
    <property type="term" value="F:ligase activity"/>
    <property type="evidence" value="ECO:0007669"/>
    <property type="project" value="UniProtKB-KW"/>
</dbReference>
<dbReference type="Gene3D" id="3.40.50.20">
    <property type="match status" value="1"/>
</dbReference>
<dbReference type="AlphaFoldDB" id="A0A7H0SN89"/>
<evidence type="ECO:0000256" key="3">
    <source>
        <dbReference type="ARBA" id="ARBA00022840"/>
    </source>
</evidence>
<reference evidence="6 7" key="1">
    <citation type="submission" date="2019-12" db="EMBL/GenBank/DDBJ databases">
        <title>Corynebacterium sp. nov., isolated from feces of the Anser Albifrons in China.</title>
        <authorList>
            <person name="Liu Q."/>
        </authorList>
    </citation>
    <scope>NUCLEOTIDE SEQUENCE [LARGE SCALE GENOMIC DNA]</scope>
    <source>
        <strain evidence="6 7">4H37-19</strain>
    </source>
</reference>
<dbReference type="InterPro" id="IPR011761">
    <property type="entry name" value="ATP-grasp"/>
</dbReference>